<reference evidence="2 3" key="1">
    <citation type="submission" date="2024-01" db="EMBL/GenBank/DDBJ databases">
        <title>Genome assemblies of Stephania.</title>
        <authorList>
            <person name="Yang L."/>
        </authorList>
    </citation>
    <scope>NUCLEOTIDE SEQUENCE [LARGE SCALE GENOMIC DNA]</scope>
    <source>
        <strain evidence="2">YNDBR</strain>
        <tissue evidence="2">Leaf</tissue>
    </source>
</reference>
<evidence type="ECO:0000256" key="1">
    <source>
        <dbReference type="SAM" id="Phobius"/>
    </source>
</evidence>
<accession>A0AAP0PCX1</accession>
<comment type="caution">
    <text evidence="2">The sequence shown here is derived from an EMBL/GenBank/DDBJ whole genome shotgun (WGS) entry which is preliminary data.</text>
</comment>
<sequence>MPLAQCPTPGLFPGVVGLKSSDTALALPTKKSGDCTTFLITWALFLLASPPAPPTLGIGGLTSSGQCLASTLVVLLLIIISNIEKLITKPITTTNFAFKAMYAMYSQIITTKN</sequence>
<feature type="transmembrane region" description="Helical" evidence="1">
    <location>
        <begin position="58"/>
        <end position="80"/>
    </location>
</feature>
<protein>
    <submittedName>
        <fullName evidence="2">Uncharacterized protein</fullName>
    </submittedName>
</protein>
<keyword evidence="1" id="KW-0812">Transmembrane</keyword>
<organism evidence="2 3">
    <name type="scientific">Stephania yunnanensis</name>
    <dbReference type="NCBI Taxonomy" id="152371"/>
    <lineage>
        <taxon>Eukaryota</taxon>
        <taxon>Viridiplantae</taxon>
        <taxon>Streptophyta</taxon>
        <taxon>Embryophyta</taxon>
        <taxon>Tracheophyta</taxon>
        <taxon>Spermatophyta</taxon>
        <taxon>Magnoliopsida</taxon>
        <taxon>Ranunculales</taxon>
        <taxon>Menispermaceae</taxon>
        <taxon>Menispermoideae</taxon>
        <taxon>Cissampelideae</taxon>
        <taxon>Stephania</taxon>
    </lineage>
</organism>
<evidence type="ECO:0000313" key="3">
    <source>
        <dbReference type="Proteomes" id="UP001420932"/>
    </source>
</evidence>
<dbReference type="AlphaFoldDB" id="A0AAP0PCX1"/>
<gene>
    <name evidence="2" type="ORF">Syun_015405</name>
</gene>
<keyword evidence="1" id="KW-1133">Transmembrane helix</keyword>
<keyword evidence="1" id="KW-0472">Membrane</keyword>
<dbReference type="EMBL" id="JBBNAF010000006">
    <property type="protein sequence ID" value="KAK9136075.1"/>
    <property type="molecule type" value="Genomic_DNA"/>
</dbReference>
<evidence type="ECO:0000313" key="2">
    <source>
        <dbReference type="EMBL" id="KAK9136075.1"/>
    </source>
</evidence>
<keyword evidence="3" id="KW-1185">Reference proteome</keyword>
<name>A0AAP0PCX1_9MAGN</name>
<dbReference type="Proteomes" id="UP001420932">
    <property type="component" value="Unassembled WGS sequence"/>
</dbReference>
<proteinExistence type="predicted"/>